<evidence type="ECO:0000313" key="9">
    <source>
        <dbReference type="Proteomes" id="UP000283087"/>
    </source>
</evidence>
<feature type="transmembrane region" description="Helical" evidence="6">
    <location>
        <begin position="155"/>
        <end position="174"/>
    </location>
</feature>
<accession>A0A430KMQ7</accession>
<feature type="transmembrane region" description="Helical" evidence="6">
    <location>
        <begin position="67"/>
        <end position="87"/>
    </location>
</feature>
<keyword evidence="2" id="KW-1003">Cell membrane</keyword>
<organism evidence="8 9">
    <name type="scientific">Amphritea opalescens</name>
    <dbReference type="NCBI Taxonomy" id="2490544"/>
    <lineage>
        <taxon>Bacteria</taxon>
        <taxon>Pseudomonadati</taxon>
        <taxon>Pseudomonadota</taxon>
        <taxon>Gammaproteobacteria</taxon>
        <taxon>Oceanospirillales</taxon>
        <taxon>Oceanospirillaceae</taxon>
        <taxon>Amphritea</taxon>
    </lineage>
</organism>
<dbReference type="InterPro" id="IPR051258">
    <property type="entry name" value="Diverse_Substrate_Transporter"/>
</dbReference>
<evidence type="ECO:0000256" key="3">
    <source>
        <dbReference type="ARBA" id="ARBA00022692"/>
    </source>
</evidence>
<keyword evidence="9" id="KW-1185">Reference proteome</keyword>
<dbReference type="PANTHER" id="PTHR42920:SF5">
    <property type="entry name" value="EAMA DOMAIN-CONTAINING PROTEIN"/>
    <property type="match status" value="1"/>
</dbReference>
<dbReference type="PANTHER" id="PTHR42920">
    <property type="entry name" value="OS03G0707200 PROTEIN-RELATED"/>
    <property type="match status" value="1"/>
</dbReference>
<feature type="transmembrane region" description="Helical" evidence="6">
    <location>
        <begin position="281"/>
        <end position="300"/>
    </location>
</feature>
<dbReference type="Proteomes" id="UP000283087">
    <property type="component" value="Unassembled WGS sequence"/>
</dbReference>
<feature type="domain" description="EamA" evidence="7">
    <location>
        <begin position="151"/>
        <end position="296"/>
    </location>
</feature>
<dbReference type="RefSeq" id="WP_126159563.1">
    <property type="nucleotide sequence ID" value="NZ_RQXW01000017.1"/>
</dbReference>
<dbReference type="InterPro" id="IPR000620">
    <property type="entry name" value="EamA_dom"/>
</dbReference>
<dbReference type="EMBL" id="RQXW01000017">
    <property type="protein sequence ID" value="RTE64771.1"/>
    <property type="molecule type" value="Genomic_DNA"/>
</dbReference>
<feature type="transmembrane region" description="Helical" evidence="6">
    <location>
        <begin position="12"/>
        <end position="31"/>
    </location>
</feature>
<dbReference type="OrthoDB" id="9804865at2"/>
<evidence type="ECO:0000256" key="6">
    <source>
        <dbReference type="SAM" id="Phobius"/>
    </source>
</evidence>
<dbReference type="AlphaFoldDB" id="A0A430KMQ7"/>
<evidence type="ECO:0000256" key="2">
    <source>
        <dbReference type="ARBA" id="ARBA00022475"/>
    </source>
</evidence>
<evidence type="ECO:0000256" key="4">
    <source>
        <dbReference type="ARBA" id="ARBA00022989"/>
    </source>
</evidence>
<keyword evidence="5 6" id="KW-0472">Membrane</keyword>
<dbReference type="SUPFAM" id="SSF103481">
    <property type="entry name" value="Multidrug resistance efflux transporter EmrE"/>
    <property type="match status" value="2"/>
</dbReference>
<evidence type="ECO:0000256" key="5">
    <source>
        <dbReference type="ARBA" id="ARBA00023136"/>
    </source>
</evidence>
<keyword evidence="3 6" id="KW-0812">Transmembrane</keyword>
<feature type="transmembrane region" description="Helical" evidence="6">
    <location>
        <begin position="37"/>
        <end position="55"/>
    </location>
</feature>
<gene>
    <name evidence="8" type="ORF">EH243_15430</name>
</gene>
<protein>
    <submittedName>
        <fullName evidence="8">DMT family transporter</fullName>
    </submittedName>
</protein>
<sequence>MLIRSSRTAQLLLLLVCFIWGVEFVLIDLAIEEIPTHTFNAIRFLLAGLSLIPLLWFNRQQLVNIRWLPLCGASALLGFLLFVSFYTQTEGMHYTSVSNAGFITGLNVPLVPLLGFLLFRIKASAAVWIGMVIATAGLYLLTVGDNLEFNRGDTLILTCAFGFAIHILLTGRFVDSLPVMPLSILQLLAVALYSSIAAWISPEPAFYHSGATPLSWQDLATNPLIISAVLITGLLGTAYAYWAQSACQQILASHQVALIFATEPVFACLSAWLFLNEQLGTLGLVGAGMIIAAMLISELGDRRGRVTLEPLDQSTSVSPKP</sequence>
<feature type="transmembrane region" description="Helical" evidence="6">
    <location>
        <begin position="99"/>
        <end position="119"/>
    </location>
</feature>
<proteinExistence type="predicted"/>
<comment type="caution">
    <text evidence="8">The sequence shown here is derived from an EMBL/GenBank/DDBJ whole genome shotgun (WGS) entry which is preliminary data.</text>
</comment>
<feature type="domain" description="EamA" evidence="7">
    <location>
        <begin position="9"/>
        <end position="142"/>
    </location>
</feature>
<dbReference type="InterPro" id="IPR037185">
    <property type="entry name" value="EmrE-like"/>
</dbReference>
<evidence type="ECO:0000259" key="7">
    <source>
        <dbReference type="Pfam" id="PF00892"/>
    </source>
</evidence>
<feature type="transmembrane region" description="Helical" evidence="6">
    <location>
        <begin position="255"/>
        <end position="275"/>
    </location>
</feature>
<evidence type="ECO:0000313" key="8">
    <source>
        <dbReference type="EMBL" id="RTE64771.1"/>
    </source>
</evidence>
<feature type="transmembrane region" description="Helical" evidence="6">
    <location>
        <begin position="126"/>
        <end position="143"/>
    </location>
</feature>
<keyword evidence="4 6" id="KW-1133">Transmembrane helix</keyword>
<dbReference type="GO" id="GO:0005886">
    <property type="term" value="C:plasma membrane"/>
    <property type="evidence" value="ECO:0007669"/>
    <property type="project" value="UniProtKB-SubCell"/>
</dbReference>
<dbReference type="Pfam" id="PF00892">
    <property type="entry name" value="EamA"/>
    <property type="match status" value="2"/>
</dbReference>
<reference evidence="8 9" key="1">
    <citation type="submission" date="2018-11" db="EMBL/GenBank/DDBJ databases">
        <title>The draft genome sequence of Amphritea opalescens ANRC-JH13T.</title>
        <authorList>
            <person name="Fang Z."/>
            <person name="Zhang Y."/>
            <person name="Han X."/>
        </authorList>
    </citation>
    <scope>NUCLEOTIDE SEQUENCE [LARGE SCALE GENOMIC DNA]</scope>
    <source>
        <strain evidence="8 9">ANRC-JH13</strain>
    </source>
</reference>
<feature type="transmembrane region" description="Helical" evidence="6">
    <location>
        <begin position="220"/>
        <end position="243"/>
    </location>
</feature>
<comment type="subcellular location">
    <subcellularLocation>
        <location evidence="1">Cell membrane</location>
        <topology evidence="1">Multi-pass membrane protein</topology>
    </subcellularLocation>
</comment>
<evidence type="ECO:0000256" key="1">
    <source>
        <dbReference type="ARBA" id="ARBA00004651"/>
    </source>
</evidence>
<name>A0A430KMQ7_9GAMM</name>
<feature type="transmembrane region" description="Helical" evidence="6">
    <location>
        <begin position="181"/>
        <end position="200"/>
    </location>
</feature>